<dbReference type="AlphaFoldDB" id="A0A022PQG9"/>
<organism evidence="1 2">
    <name type="scientific">Photorhabdus aegyptia</name>
    <dbReference type="NCBI Taxonomy" id="2805098"/>
    <lineage>
        <taxon>Bacteria</taxon>
        <taxon>Pseudomonadati</taxon>
        <taxon>Pseudomonadota</taxon>
        <taxon>Gammaproteobacteria</taxon>
        <taxon>Enterobacterales</taxon>
        <taxon>Morganellaceae</taxon>
        <taxon>Photorhabdus</taxon>
    </lineage>
</organism>
<gene>
    <name evidence="1" type="ORF">BA1DRAFT_00742</name>
</gene>
<dbReference type="PATRIC" id="fig|1393736.3.peg.747"/>
<name>A0A022PQG9_9GAMM</name>
<proteinExistence type="predicted"/>
<protein>
    <submittedName>
        <fullName evidence="1">Uncharacterized protein</fullName>
    </submittedName>
</protein>
<accession>A0A022PQG9</accession>
<evidence type="ECO:0000313" key="2">
    <source>
        <dbReference type="Proteomes" id="UP000023464"/>
    </source>
</evidence>
<dbReference type="EMBL" id="JFGV01000008">
    <property type="protein sequence ID" value="EYU16640.1"/>
    <property type="molecule type" value="Genomic_DNA"/>
</dbReference>
<reference evidence="1 2" key="1">
    <citation type="submission" date="2014-03" db="EMBL/GenBank/DDBJ databases">
        <title>Draft Genome of Photorhabdus luminescens BA1, an Egyptian Isolate.</title>
        <authorList>
            <person name="Ghazal S."/>
            <person name="Hurst S.G.IV."/>
            <person name="Morris K."/>
            <person name="Thomas K."/>
            <person name="Tisa L.S."/>
        </authorList>
    </citation>
    <scope>NUCLEOTIDE SEQUENCE [LARGE SCALE GENOMIC DNA]</scope>
    <source>
        <strain evidence="1 2">BA1</strain>
    </source>
</reference>
<dbReference type="Proteomes" id="UP000023464">
    <property type="component" value="Unassembled WGS sequence"/>
</dbReference>
<keyword evidence="2" id="KW-1185">Reference proteome</keyword>
<evidence type="ECO:0000313" key="1">
    <source>
        <dbReference type="EMBL" id="EYU16640.1"/>
    </source>
</evidence>
<sequence length="317" mass="36517">MDKPKENNMKINVASIRQATFRSEFSLDRESGQSIQDYLAKEIERRIDLVRENILLASENKEKNTPLFFSLPEFFWNIKWNTLKNKDELYQLTDYMMHYLSDAQESLMNSLPESEVGKIVLLAGTVAVLVETSNNGVFEPLNYCLISNNFKKKNDGRFERSMWPKRTTSHIDFGLKDKVTNNGFIFTFVDGLTVEVLNKTQHVGEHDNNMNYGFSIDNNIIDDCPFSINLCLDYGRVKPGERNDELIESSSKIDFLLACGMSLSPNYKYPPSVRFAVRNDGMRSGKVECFSIKDRHLFQQVPQKELNTRLSMVELAL</sequence>
<dbReference type="RefSeq" id="WP_036776115.1">
    <property type="nucleotide sequence ID" value="NZ_CAWLTM010000107.1"/>
</dbReference>
<comment type="caution">
    <text evidence="1">The sequence shown here is derived from an EMBL/GenBank/DDBJ whole genome shotgun (WGS) entry which is preliminary data.</text>
</comment>